<organism evidence="3 4">
    <name type="scientific">Arthrobacter sunyaminii</name>
    <dbReference type="NCBI Taxonomy" id="2816859"/>
    <lineage>
        <taxon>Bacteria</taxon>
        <taxon>Bacillati</taxon>
        <taxon>Actinomycetota</taxon>
        <taxon>Actinomycetes</taxon>
        <taxon>Micrococcales</taxon>
        <taxon>Micrococcaceae</taxon>
        <taxon>Arthrobacter</taxon>
    </lineage>
</organism>
<feature type="region of interest" description="Disordered" evidence="1">
    <location>
        <begin position="1"/>
        <end position="20"/>
    </location>
</feature>
<feature type="compositionally biased region" description="Basic residues" evidence="1">
    <location>
        <begin position="8"/>
        <end position="20"/>
    </location>
</feature>
<dbReference type="Proteomes" id="UP000680588">
    <property type="component" value="Chromosome"/>
</dbReference>
<dbReference type="Gene3D" id="3.40.50.720">
    <property type="entry name" value="NAD(P)-binding Rossmann-like Domain"/>
    <property type="match status" value="1"/>
</dbReference>
<dbReference type="AlphaFoldDB" id="A0A975S5S9"/>
<proteinExistence type="predicted"/>
<dbReference type="InterPro" id="IPR036291">
    <property type="entry name" value="NAD(P)-bd_dom_sf"/>
</dbReference>
<gene>
    <name evidence="3" type="ORF">KG104_17880</name>
</gene>
<keyword evidence="4" id="KW-1185">Reference proteome</keyword>
<dbReference type="InterPro" id="IPR016040">
    <property type="entry name" value="NAD(P)-bd_dom"/>
</dbReference>
<evidence type="ECO:0000259" key="2">
    <source>
        <dbReference type="Pfam" id="PF16363"/>
    </source>
</evidence>
<dbReference type="GO" id="GO:0008446">
    <property type="term" value="F:GDP-mannose 4,6-dehydratase activity"/>
    <property type="evidence" value="ECO:0007669"/>
    <property type="project" value="UniProtKB-EC"/>
</dbReference>
<accession>A0A975S5S9</accession>
<name>A0A975S5S9_9MICC</name>
<protein>
    <submittedName>
        <fullName evidence="3">GDP-mannose 4,6-dehydratase</fullName>
        <ecNumber evidence="3">4.2.1.47</ecNumber>
    </submittedName>
</protein>
<evidence type="ECO:0000313" key="4">
    <source>
        <dbReference type="Proteomes" id="UP000680588"/>
    </source>
</evidence>
<feature type="domain" description="NAD(P)-binding" evidence="2">
    <location>
        <begin position="45"/>
        <end position="147"/>
    </location>
</feature>
<dbReference type="SUPFAM" id="SSF51735">
    <property type="entry name" value="NAD(P)-binding Rossmann-fold domains"/>
    <property type="match status" value="1"/>
</dbReference>
<keyword evidence="3" id="KW-0456">Lyase</keyword>
<sequence>MAGLGTRRPGRRLQASRRPQHHCAVILSRTTSLQGIHHHENSSNGGAGFNGSHLSEYLLAAGDHVTVLDDLSTGSLENLRGVLDHPGIRLVEGTILDRTAAESVIAGADRLFHLAAAVGVMLIVEDPLTSLRQYPGTEVVLDATVAAGECGYCVAFQPPMVLPEPRTVARMVS</sequence>
<dbReference type="EC" id="4.2.1.47" evidence="3"/>
<evidence type="ECO:0000313" key="3">
    <source>
        <dbReference type="EMBL" id="QWQ36269.1"/>
    </source>
</evidence>
<evidence type="ECO:0000256" key="1">
    <source>
        <dbReference type="SAM" id="MobiDB-lite"/>
    </source>
</evidence>
<dbReference type="EMBL" id="CP076456">
    <property type="protein sequence ID" value="QWQ36269.1"/>
    <property type="molecule type" value="Genomic_DNA"/>
</dbReference>
<dbReference type="Pfam" id="PF16363">
    <property type="entry name" value="GDP_Man_Dehyd"/>
    <property type="match status" value="1"/>
</dbReference>
<dbReference type="KEGG" id="asun:KG104_17880"/>
<reference evidence="3" key="1">
    <citation type="submission" date="2021-06" db="EMBL/GenBank/DDBJ databases">
        <title>Novel species in genus Arthrobacter.</title>
        <authorList>
            <person name="Zhang G."/>
        </authorList>
    </citation>
    <scope>NUCLEOTIDE SEQUENCE</scope>
    <source>
        <strain evidence="3">Zg-ZUI122</strain>
    </source>
</reference>